<gene>
    <name evidence="1" type="ORF">IAC68_01415</name>
</gene>
<dbReference type="GO" id="GO:0006364">
    <property type="term" value="P:rRNA processing"/>
    <property type="evidence" value="ECO:0007669"/>
    <property type="project" value="InterPro"/>
</dbReference>
<name>A0A9D9DL19_9BACT</name>
<accession>A0A9D9DL19</accession>
<evidence type="ECO:0000313" key="2">
    <source>
        <dbReference type="Proteomes" id="UP000823635"/>
    </source>
</evidence>
<evidence type="ECO:0000313" key="1">
    <source>
        <dbReference type="EMBL" id="MBO8428580.1"/>
    </source>
</evidence>
<sequence>MSKKATEKHEANNGVLANAVSVARVAKSYSTTGEVAVKLIGNLERGRPVFIYFDGLPVPFFIDSITRKGNSGAIVKFSTVNSYKESLSLVGKELFVSTEGMDEAELSEYLSDREKILSNIAGAALLNAEGRRVGTITEFFDYPENPCIGVSLAPGLRFALSEGGDTSFAEIPFNTGLILEVNLPESIKMEIPAGLVVS</sequence>
<reference evidence="1" key="1">
    <citation type="submission" date="2020-10" db="EMBL/GenBank/DDBJ databases">
        <authorList>
            <person name="Gilroy R."/>
        </authorList>
    </citation>
    <scope>NUCLEOTIDE SEQUENCE</scope>
    <source>
        <strain evidence="1">15467</strain>
    </source>
</reference>
<comment type="caution">
    <text evidence="1">The sequence shown here is derived from an EMBL/GenBank/DDBJ whole genome shotgun (WGS) entry which is preliminary data.</text>
</comment>
<dbReference type="InterPro" id="IPR036976">
    <property type="entry name" value="RimM_N_sf"/>
</dbReference>
<dbReference type="Gene3D" id="2.40.30.60">
    <property type="entry name" value="RimM"/>
    <property type="match status" value="1"/>
</dbReference>
<dbReference type="AlphaFoldDB" id="A0A9D9DL19"/>
<proteinExistence type="predicted"/>
<dbReference type="Proteomes" id="UP000823635">
    <property type="component" value="Unassembled WGS sequence"/>
</dbReference>
<reference evidence="1" key="2">
    <citation type="journal article" date="2021" name="PeerJ">
        <title>Extensive microbial diversity within the chicken gut microbiome revealed by metagenomics and culture.</title>
        <authorList>
            <person name="Gilroy R."/>
            <person name="Ravi A."/>
            <person name="Getino M."/>
            <person name="Pursley I."/>
            <person name="Horton D.L."/>
            <person name="Alikhan N.F."/>
            <person name="Baker D."/>
            <person name="Gharbi K."/>
            <person name="Hall N."/>
            <person name="Watson M."/>
            <person name="Adriaenssens E.M."/>
            <person name="Foster-Nyarko E."/>
            <person name="Jarju S."/>
            <person name="Secka A."/>
            <person name="Antonio M."/>
            <person name="Oren A."/>
            <person name="Chaudhuri R.R."/>
            <person name="La Ragione R."/>
            <person name="Hildebrand F."/>
            <person name="Pallen M.J."/>
        </authorList>
    </citation>
    <scope>NUCLEOTIDE SEQUENCE</scope>
    <source>
        <strain evidence="1">15467</strain>
    </source>
</reference>
<dbReference type="EMBL" id="JADINB010000034">
    <property type="protein sequence ID" value="MBO8428580.1"/>
    <property type="molecule type" value="Genomic_DNA"/>
</dbReference>
<organism evidence="1 2">
    <name type="scientific">Candidatus Egerieousia excrementavium</name>
    <dbReference type="NCBI Taxonomy" id="2840778"/>
    <lineage>
        <taxon>Bacteria</taxon>
        <taxon>Pseudomonadati</taxon>
        <taxon>Bacteroidota</taxon>
        <taxon>Bacteroidia</taxon>
        <taxon>Bacteroidales</taxon>
        <taxon>Candidatus Egerieousia</taxon>
    </lineage>
</organism>
<protein>
    <recommendedName>
        <fullName evidence="3">Ribosome maturation factor RimM</fullName>
    </recommendedName>
</protein>
<evidence type="ECO:0008006" key="3">
    <source>
        <dbReference type="Google" id="ProtNLM"/>
    </source>
</evidence>